<dbReference type="InterPro" id="IPR046476">
    <property type="entry name" value="DUF6797"/>
</dbReference>
<dbReference type="SUPFAM" id="SSF51658">
    <property type="entry name" value="Xylose isomerase-like"/>
    <property type="match status" value="1"/>
</dbReference>
<reference evidence="10" key="1">
    <citation type="submission" date="2021-05" db="EMBL/GenBank/DDBJ databases">
        <title>Complete genome sequence of the cellulolytic planctomycete Telmatocola sphagniphila SP2T and characterization of the first cellulase from planctomycetes.</title>
        <authorList>
            <person name="Rakitin A.L."/>
            <person name="Beletsky A.V."/>
            <person name="Naumoff D.G."/>
            <person name="Kulichevskaya I.S."/>
            <person name="Mardanov A.V."/>
            <person name="Ravin N.V."/>
            <person name="Dedysh S.N."/>
        </authorList>
    </citation>
    <scope>NUCLEOTIDE SEQUENCE</scope>
    <source>
        <strain evidence="10">SP2T</strain>
    </source>
</reference>
<name>A0A8E6B885_9BACT</name>
<dbReference type="EMBL" id="CP074694">
    <property type="protein sequence ID" value="QVL33167.1"/>
    <property type="molecule type" value="Genomic_DNA"/>
</dbReference>
<dbReference type="InterPro" id="IPR036237">
    <property type="entry name" value="Xyl_isomerase-like_sf"/>
</dbReference>
<keyword evidence="11" id="KW-1185">Reference proteome</keyword>
<dbReference type="Pfam" id="PF01261">
    <property type="entry name" value="AP_endonuc_2"/>
    <property type="match status" value="1"/>
</dbReference>
<dbReference type="InterPro" id="IPR000923">
    <property type="entry name" value="BlueCu_1"/>
</dbReference>
<evidence type="ECO:0000256" key="5">
    <source>
        <dbReference type="ARBA" id="ARBA00023004"/>
    </source>
</evidence>
<keyword evidence="6" id="KW-0186">Copper</keyword>
<feature type="chain" id="PRO_5034390709" description="Cytochrome c domain-containing protein" evidence="8">
    <location>
        <begin position="23"/>
        <end position="1319"/>
    </location>
</feature>
<protein>
    <recommendedName>
        <fullName evidence="9">Cytochrome c domain-containing protein</fullName>
    </recommendedName>
</protein>
<dbReference type="Proteomes" id="UP000676194">
    <property type="component" value="Chromosome"/>
</dbReference>
<dbReference type="Gene3D" id="2.60.40.420">
    <property type="entry name" value="Cupredoxins - blue copper proteins"/>
    <property type="match status" value="1"/>
</dbReference>
<organism evidence="10 11">
    <name type="scientific">Telmatocola sphagniphila</name>
    <dbReference type="NCBI Taxonomy" id="1123043"/>
    <lineage>
        <taxon>Bacteria</taxon>
        <taxon>Pseudomonadati</taxon>
        <taxon>Planctomycetota</taxon>
        <taxon>Planctomycetia</taxon>
        <taxon>Gemmatales</taxon>
        <taxon>Gemmataceae</taxon>
    </lineage>
</organism>
<dbReference type="KEGG" id="tsph:KIH39_04415"/>
<evidence type="ECO:0000259" key="9">
    <source>
        <dbReference type="PROSITE" id="PS51007"/>
    </source>
</evidence>
<dbReference type="Pfam" id="PF20601">
    <property type="entry name" value="DUF6797"/>
    <property type="match status" value="1"/>
</dbReference>
<evidence type="ECO:0000256" key="8">
    <source>
        <dbReference type="SAM" id="SignalP"/>
    </source>
</evidence>
<evidence type="ECO:0000256" key="4">
    <source>
        <dbReference type="ARBA" id="ARBA00022982"/>
    </source>
</evidence>
<dbReference type="Gene3D" id="3.20.20.150">
    <property type="entry name" value="Divalent-metal-dependent TIM barrel enzymes"/>
    <property type="match status" value="1"/>
</dbReference>
<accession>A0A8E6B885</accession>
<evidence type="ECO:0000256" key="3">
    <source>
        <dbReference type="ARBA" id="ARBA00022723"/>
    </source>
</evidence>
<keyword evidence="8" id="KW-0732">Signal</keyword>
<keyword evidence="1" id="KW-0813">Transport</keyword>
<dbReference type="SUPFAM" id="SSF101898">
    <property type="entry name" value="NHL repeat"/>
    <property type="match status" value="1"/>
</dbReference>
<evidence type="ECO:0000256" key="2">
    <source>
        <dbReference type="ARBA" id="ARBA00022617"/>
    </source>
</evidence>
<keyword evidence="4" id="KW-0249">Electron transport</keyword>
<dbReference type="GO" id="GO:0005507">
    <property type="term" value="F:copper ion binding"/>
    <property type="evidence" value="ECO:0007669"/>
    <property type="project" value="InterPro"/>
</dbReference>
<dbReference type="GO" id="GO:0020037">
    <property type="term" value="F:heme binding"/>
    <property type="evidence" value="ECO:0007669"/>
    <property type="project" value="InterPro"/>
</dbReference>
<dbReference type="InterPro" id="IPR013022">
    <property type="entry name" value="Xyl_isomerase-like_TIM-brl"/>
</dbReference>
<dbReference type="InterPro" id="IPR028871">
    <property type="entry name" value="BlueCu_1_BS"/>
</dbReference>
<dbReference type="PROSITE" id="PS51007">
    <property type="entry name" value="CYTC"/>
    <property type="match status" value="1"/>
</dbReference>
<dbReference type="Pfam" id="PF00127">
    <property type="entry name" value="Copper-bind"/>
    <property type="match status" value="1"/>
</dbReference>
<evidence type="ECO:0000256" key="1">
    <source>
        <dbReference type="ARBA" id="ARBA00022448"/>
    </source>
</evidence>
<dbReference type="InterPro" id="IPR036909">
    <property type="entry name" value="Cyt_c-like_dom_sf"/>
</dbReference>
<dbReference type="Gene3D" id="1.10.760.10">
    <property type="entry name" value="Cytochrome c-like domain"/>
    <property type="match status" value="1"/>
</dbReference>
<dbReference type="RefSeq" id="WP_213498057.1">
    <property type="nucleotide sequence ID" value="NZ_CP074694.1"/>
</dbReference>
<evidence type="ECO:0000256" key="7">
    <source>
        <dbReference type="PROSITE-ProRule" id="PRU00433"/>
    </source>
</evidence>
<dbReference type="InterPro" id="IPR008972">
    <property type="entry name" value="Cupredoxin"/>
</dbReference>
<feature type="domain" description="Cytochrome c" evidence="9">
    <location>
        <begin position="331"/>
        <end position="468"/>
    </location>
</feature>
<evidence type="ECO:0000256" key="6">
    <source>
        <dbReference type="ARBA" id="ARBA00023008"/>
    </source>
</evidence>
<proteinExistence type="predicted"/>
<evidence type="ECO:0000313" key="11">
    <source>
        <dbReference type="Proteomes" id="UP000676194"/>
    </source>
</evidence>
<keyword evidence="5 7" id="KW-0408">Iron</keyword>
<dbReference type="NCBIfam" id="TIGR02603">
    <property type="entry name" value="CxxCH_TIGR02603"/>
    <property type="match status" value="1"/>
</dbReference>
<dbReference type="InterPro" id="IPR013427">
    <property type="entry name" value="Haem-bd_dom_put"/>
</dbReference>
<dbReference type="PROSITE" id="PS00196">
    <property type="entry name" value="COPPER_BLUE"/>
    <property type="match status" value="1"/>
</dbReference>
<gene>
    <name evidence="10" type="ORF">KIH39_04415</name>
</gene>
<sequence>MFSQSRILSVLLLILLRPVFTAGQSPTPPKPKNILGSDNLMAWCIVPFDSKKRSPEDRVEMLKKLGFKHYAYDWRAEHLPTFEREIVALQKNGIELSAVWFPGALDKDAMYLLSMLEKHHIKTQLWVTMNGGSITTTPEEQKKRIKAHVEALRPIAQAAEKIGCQVGLYNHGDWFGEPENQIAIIKELQLKNVGIVYNLHHGHDHLERFSQLLKAMMPYLYAVNLNGMIPQGDKQGKKILPLGAGEVDLDLLRKIQASGYQGPIGILGHTDDDAEQRLSDNLDGLHWLLPQLEGKPAGERVRYRTYTAPPVKQSYDPKIVQDLLAAAVAQGDSQKGARVFASARFACNSCHRIGKEGGIVGPELTTLGICVKPEELVESVLWPAKSVREGYSAVLIQTNEGKSIQGYPVRENAKELTLRDPSTGNEIKIEKAIIESRKEIGTLMPAGIAEAMTVEEKRNLIRFLLELGKKGSESGETLLARSHTVETFPFDRAPLKAELWPNAKENVNRNRLYDYYAKEAIYFSQKKPTPTLLPAFPGLDGGQIGHWGNQNETTWADNRWNETDLGSMQSGIFRSGELTVPRGICVRLGEQGEFGTCFNPETLCYEALWKGGFLKFSSVRHGFMEGVRPAGTLLPRPVGQKPQKPFEYQGLYRSGKQVIFAYRIDGINYLDCPQIVDGKFTQVVARAKDHPLKSVLQGGPSQWPQPIETKGSLGTGSPYAVDTITPPFKNPWKSLCFFGDHDFLPDGSAMICTMEGDVWHVTGLDEKLEHVHWRRYASGLNQALGLVCADGKVYVLGRDQITCLHDLNHDGEADYYERFSAKYVTSPAGHDFICGLQRDAAGQFYTASGNQGLLQISADGKDVKILATGFRNPDGLGLDSEGRLTIPCSEGDWTPCSMICEFSPNQSLSPKKIGGHQPPFFGFGGSRQGKAPDLPLVNIPRGLDNSSGGQVFINSDKWGPLSGQMVHFSYGAGSHFLLLRDEVNGQPQGALVPLDGDFRSGVHRGRFNPKDGQLYVSGMGGWGTYTAEDGCFQRVRYTGQQVQLPRSFQAKVNGLLISFTAPVDPKIAGDKSHYFLQAWNYRYSSGYGSQEYSPSHYGTIGHDALEVKAVHLLGDGRSVFLEVPDLQPMNQLQVRYQVDSHPARDIFATIHDLGPAFSEFPNYQPVQKTIAAHPILTDIALAVKSTPNPFRKAITGAQPLRVEAGKNLSFVQRTLRVKAGEAVKLTFANPDVVPHNWVLLKTGSKERVGDLANKMIAEPEAVVKNYIPASPDVLVHTDIVQPNQSFTIYFQAPTVKGTYPYVCTFPGHWMVMNGELIVQ</sequence>
<dbReference type="PANTHER" id="PTHR33546">
    <property type="entry name" value="LARGE, MULTIFUNCTIONAL SECRETED PROTEIN-RELATED"/>
    <property type="match status" value="1"/>
</dbReference>
<dbReference type="GO" id="GO:0009055">
    <property type="term" value="F:electron transfer activity"/>
    <property type="evidence" value="ECO:0007669"/>
    <property type="project" value="InterPro"/>
</dbReference>
<dbReference type="InterPro" id="IPR009056">
    <property type="entry name" value="Cyt_c-like_dom"/>
</dbReference>
<keyword evidence="3 7" id="KW-0479">Metal-binding</keyword>
<keyword evidence="2 7" id="KW-0349">Heme</keyword>
<evidence type="ECO:0000313" key="10">
    <source>
        <dbReference type="EMBL" id="QVL33167.1"/>
    </source>
</evidence>
<dbReference type="CDD" id="cd04233">
    <property type="entry name" value="Auracyanin"/>
    <property type="match status" value="1"/>
</dbReference>
<dbReference type="SUPFAM" id="SSF46626">
    <property type="entry name" value="Cytochrome c"/>
    <property type="match status" value="1"/>
</dbReference>
<feature type="signal peptide" evidence="8">
    <location>
        <begin position="1"/>
        <end position="22"/>
    </location>
</feature>
<dbReference type="SUPFAM" id="SSF49503">
    <property type="entry name" value="Cupredoxins"/>
    <property type="match status" value="1"/>
</dbReference>
<dbReference type="PANTHER" id="PTHR33546:SF1">
    <property type="entry name" value="LARGE, MULTIFUNCTIONAL SECRETED PROTEIN"/>
    <property type="match status" value="1"/>
</dbReference>